<evidence type="ECO:0008006" key="9">
    <source>
        <dbReference type="Google" id="ProtNLM"/>
    </source>
</evidence>
<dbReference type="PANTHER" id="PTHR10372">
    <property type="entry name" value="PLAKOPHILLIN-RELATED"/>
    <property type="match status" value="1"/>
</dbReference>
<evidence type="ECO:0000256" key="3">
    <source>
        <dbReference type="ARBA" id="ARBA00022737"/>
    </source>
</evidence>
<dbReference type="Gene3D" id="1.25.10.10">
    <property type="entry name" value="Leucine-rich Repeat Variant"/>
    <property type="match status" value="2"/>
</dbReference>
<dbReference type="InterPro" id="IPR028435">
    <property type="entry name" value="Plakophilin/d_Catenin"/>
</dbReference>
<dbReference type="InterPro" id="IPR000225">
    <property type="entry name" value="Armadillo"/>
</dbReference>
<dbReference type="PROSITE" id="PS50176">
    <property type="entry name" value="ARM_REPEAT"/>
    <property type="match status" value="4"/>
</dbReference>
<comment type="similarity">
    <text evidence="2">Belongs to the beta-catenin family.</text>
</comment>
<feature type="repeat" description="ARM" evidence="6">
    <location>
        <begin position="855"/>
        <end position="892"/>
    </location>
</feature>
<dbReference type="SMART" id="SM00185">
    <property type="entry name" value="ARM"/>
    <property type="match status" value="8"/>
</dbReference>
<dbReference type="AlphaFoldDB" id="A0A2A4JAL4"/>
<evidence type="ECO:0000256" key="1">
    <source>
        <dbReference type="ARBA" id="ARBA00004282"/>
    </source>
</evidence>
<keyword evidence="3" id="KW-0677">Repeat</keyword>
<feature type="repeat" description="ARM" evidence="6">
    <location>
        <begin position="378"/>
        <end position="421"/>
    </location>
</feature>
<feature type="repeat" description="ARM" evidence="6">
    <location>
        <begin position="334"/>
        <end position="379"/>
    </location>
</feature>
<evidence type="ECO:0000256" key="4">
    <source>
        <dbReference type="ARBA" id="ARBA00022889"/>
    </source>
</evidence>
<name>A0A2A4JAL4_HELVI</name>
<dbReference type="PANTHER" id="PTHR10372:SF27">
    <property type="entry name" value="ADHERENS JUNCTION PROTEIN P120"/>
    <property type="match status" value="1"/>
</dbReference>
<feature type="region of interest" description="Disordered" evidence="7">
    <location>
        <begin position="233"/>
        <end position="257"/>
    </location>
</feature>
<dbReference type="SUPFAM" id="SSF48371">
    <property type="entry name" value="ARM repeat"/>
    <property type="match status" value="2"/>
</dbReference>
<sequence>MLVIGCSHVSPIRQYDRRRFCIYWPSNSKAYSNGPVEGAYGPQHSPVSRSDASTEDAELSAALAHQHHLAMQAGDYPVVGAGVEPDYGQYVSSPAAHYNHMGHLTMAPSQKYPHVMDSVSVSGGGSYAGAGGAGHYGTYGHYGTAAYQPQTAYMVEATQVPQYMGQEYVEGGGSASPRSASPGALPQHNLHLQQRYDSASLEQLGRHYCVTSPRGEYAPDAYGYQHYPTAYEPPHQPPPFKDSQNGLSLGSAGGQSMYGDEEELQKQMANMALVHGSVGGREETGGLQWRDPNLPEVIGFLNSPSDVVKANAAAYLQHLTYMDDPNKQKTRSLGGIPPLVRLVSHENPEVCRNACGALRNLSYGRQNDENKRAIRDAAGIPALMALLCRATDMEVKELVTGVIWNMSSCEDLKQSIIDDAAQVIVNKVIIPHSGWHPTNPGDTYWSTVFRNASGVLRNASSAGEYARRRLRCLAGLTEALLHAVRAALQANAIGTKIVENCVCVLRNLSYRCQEIEDPLYDTRAPPTQSSGQARIQASASKGENLGCFGGSKKKKEGSSSSNSTSPLGKSEPDTQPLGDTSSTQLGYSVPKGTEMLWSPEVVPLYMALLQTCSNPETLEAAAGALQNLAACYWQPSIDIRAAVRKEKGLPILVELLRMEVDRVVCAVATALRNLAIDQRNKELIGKYAMRDLVQKLPSGNHQHDQVGAKGTSDDTIAAVLATLNEVIKKSGEFSRSLLEAGGVERLLNLTKQRHRHTPRVLKFAGQVLMTMWSHAELREVYRKHGWREADFLTPARAAQPRQPSTASAPLPATFTTHPPAGGAATLEAAAGALQNLAACYWQPSIDIRAAVRKEKGLPILVELLRMEVDRVVCAVATALRNLAIDQRNKELIGKYAMRDLVQKLPSGNHQHDQVGAKGTSDDTIAAVLATLNEVIKKSGEFSRSLLEAGGVERLLNLTKQRHRHTPRVLKFAGQVLMTMWSHAELREVYRKHGWREADFLTPARAAQPRQPSTASGQGTPSASAGAPHSPSNANSTLSRPMASTGGTRYEDRTIRRHRENDDIPAMEVNNYHDGLGMGNPNGRPMNLQGVQAQMPMPPSSR</sequence>
<organism evidence="8">
    <name type="scientific">Heliothis virescens</name>
    <name type="common">Tobacco budworm moth</name>
    <dbReference type="NCBI Taxonomy" id="7102"/>
    <lineage>
        <taxon>Eukaryota</taxon>
        <taxon>Metazoa</taxon>
        <taxon>Ecdysozoa</taxon>
        <taxon>Arthropoda</taxon>
        <taxon>Hexapoda</taxon>
        <taxon>Insecta</taxon>
        <taxon>Pterygota</taxon>
        <taxon>Neoptera</taxon>
        <taxon>Endopterygota</taxon>
        <taxon>Lepidoptera</taxon>
        <taxon>Glossata</taxon>
        <taxon>Ditrysia</taxon>
        <taxon>Noctuoidea</taxon>
        <taxon>Noctuidae</taxon>
        <taxon>Heliothinae</taxon>
        <taxon>Heliothis</taxon>
    </lineage>
</organism>
<dbReference type="STRING" id="7102.A0A2A4JAL4"/>
<dbReference type="GO" id="GO:0005634">
    <property type="term" value="C:nucleus"/>
    <property type="evidence" value="ECO:0007669"/>
    <property type="project" value="TreeGrafter"/>
</dbReference>
<dbReference type="InterPro" id="IPR011989">
    <property type="entry name" value="ARM-like"/>
</dbReference>
<dbReference type="Pfam" id="PF00514">
    <property type="entry name" value="Arm"/>
    <property type="match status" value="5"/>
</dbReference>
<comment type="subcellular location">
    <subcellularLocation>
        <location evidence="1">Cell junction</location>
    </subcellularLocation>
</comment>
<evidence type="ECO:0000256" key="6">
    <source>
        <dbReference type="PROSITE-ProRule" id="PRU00259"/>
    </source>
</evidence>
<feature type="compositionally biased region" description="Low complexity" evidence="7">
    <location>
        <begin position="1020"/>
        <end position="1035"/>
    </location>
</feature>
<gene>
    <name evidence="8" type="ORF">B5V51_4618</name>
</gene>
<feature type="compositionally biased region" description="Low complexity" evidence="7">
    <location>
        <begin position="558"/>
        <end position="569"/>
    </location>
</feature>
<dbReference type="GO" id="GO:0005737">
    <property type="term" value="C:cytoplasm"/>
    <property type="evidence" value="ECO:0007669"/>
    <property type="project" value="TreeGrafter"/>
</dbReference>
<keyword evidence="5" id="KW-0965">Cell junction</keyword>
<comment type="caution">
    <text evidence="8">The sequence shown here is derived from an EMBL/GenBank/DDBJ whole genome shotgun (WGS) entry which is preliminary data.</text>
</comment>
<dbReference type="EMBL" id="NWSH01002162">
    <property type="protein sequence ID" value="PCG69011.1"/>
    <property type="molecule type" value="Genomic_DNA"/>
</dbReference>
<proteinExistence type="inferred from homology"/>
<feature type="compositionally biased region" description="Polar residues" evidence="7">
    <location>
        <begin position="1009"/>
        <end position="1019"/>
    </location>
</feature>
<accession>A0A2A4JAL4</accession>
<feature type="region of interest" description="Disordered" evidence="7">
    <location>
        <begin position="1000"/>
        <end position="1101"/>
    </location>
</feature>
<dbReference type="GO" id="GO:0005886">
    <property type="term" value="C:plasma membrane"/>
    <property type="evidence" value="ECO:0007669"/>
    <property type="project" value="TreeGrafter"/>
</dbReference>
<dbReference type="GO" id="GO:0005912">
    <property type="term" value="C:adherens junction"/>
    <property type="evidence" value="ECO:0007669"/>
    <property type="project" value="TreeGrafter"/>
</dbReference>
<keyword evidence="4" id="KW-0130">Cell adhesion</keyword>
<evidence type="ECO:0000256" key="2">
    <source>
        <dbReference type="ARBA" id="ARBA00005462"/>
    </source>
</evidence>
<reference evidence="8" key="1">
    <citation type="submission" date="2017-09" db="EMBL/GenBank/DDBJ databases">
        <title>Contemporary evolution of a Lepidopteran species, Heliothis virescens, in response to modern agricultural practices.</title>
        <authorList>
            <person name="Fritz M.L."/>
            <person name="Deyonke A.M."/>
            <person name="Papanicolaou A."/>
            <person name="Micinski S."/>
            <person name="Westbrook J."/>
            <person name="Gould F."/>
        </authorList>
    </citation>
    <scope>NUCLEOTIDE SEQUENCE [LARGE SCALE GENOMIC DNA]</scope>
    <source>
        <strain evidence="8">HvINT-</strain>
        <tissue evidence="8">Whole body</tissue>
    </source>
</reference>
<feature type="compositionally biased region" description="Basic and acidic residues" evidence="7">
    <location>
        <begin position="1048"/>
        <end position="1061"/>
    </location>
</feature>
<protein>
    <recommendedName>
        <fullName evidence="9">Catenin delta-2</fullName>
    </recommendedName>
</protein>
<feature type="region of interest" description="Disordered" evidence="7">
    <location>
        <begin position="35"/>
        <end position="55"/>
    </location>
</feature>
<dbReference type="InterPro" id="IPR016024">
    <property type="entry name" value="ARM-type_fold"/>
</dbReference>
<feature type="region of interest" description="Disordered" evidence="7">
    <location>
        <begin position="542"/>
        <end position="585"/>
    </location>
</feature>
<dbReference type="GO" id="GO:0098609">
    <property type="term" value="P:cell-cell adhesion"/>
    <property type="evidence" value="ECO:0007669"/>
    <property type="project" value="InterPro"/>
</dbReference>
<feature type="repeat" description="ARM" evidence="6">
    <location>
        <begin position="647"/>
        <end position="684"/>
    </location>
</feature>
<evidence type="ECO:0000256" key="7">
    <source>
        <dbReference type="SAM" id="MobiDB-lite"/>
    </source>
</evidence>
<evidence type="ECO:0000313" key="8">
    <source>
        <dbReference type="EMBL" id="PCG69011.1"/>
    </source>
</evidence>
<evidence type="ECO:0000256" key="5">
    <source>
        <dbReference type="ARBA" id="ARBA00022949"/>
    </source>
</evidence>